<organism evidence="3 4">
    <name type="scientific">Apatococcus lobatus</name>
    <dbReference type="NCBI Taxonomy" id="904363"/>
    <lineage>
        <taxon>Eukaryota</taxon>
        <taxon>Viridiplantae</taxon>
        <taxon>Chlorophyta</taxon>
        <taxon>core chlorophytes</taxon>
        <taxon>Trebouxiophyceae</taxon>
        <taxon>Chlorellales</taxon>
        <taxon>Chlorellaceae</taxon>
        <taxon>Apatococcus</taxon>
    </lineage>
</organism>
<gene>
    <name evidence="3" type="ORF">WJX74_001061</name>
</gene>
<feature type="compositionally biased region" description="Polar residues" evidence="1">
    <location>
        <begin position="25"/>
        <end position="46"/>
    </location>
</feature>
<feature type="domain" description="Coenzyme Q-binding protein COQ10 START" evidence="2">
    <location>
        <begin position="392"/>
        <end position="535"/>
    </location>
</feature>
<accession>A0AAW1S6E2</accession>
<name>A0AAW1S6E2_9CHLO</name>
<evidence type="ECO:0000259" key="2">
    <source>
        <dbReference type="Pfam" id="PF03364"/>
    </source>
</evidence>
<proteinExistence type="predicted"/>
<keyword evidence="4" id="KW-1185">Reference proteome</keyword>
<dbReference type="EMBL" id="JALJOS010000003">
    <property type="protein sequence ID" value="KAK9841157.1"/>
    <property type="molecule type" value="Genomic_DNA"/>
</dbReference>
<evidence type="ECO:0000313" key="3">
    <source>
        <dbReference type="EMBL" id="KAK9841157.1"/>
    </source>
</evidence>
<dbReference type="SUPFAM" id="SSF55961">
    <property type="entry name" value="Bet v1-like"/>
    <property type="match status" value="2"/>
</dbReference>
<dbReference type="InterPro" id="IPR005031">
    <property type="entry name" value="COQ10_START"/>
</dbReference>
<evidence type="ECO:0000313" key="4">
    <source>
        <dbReference type="Proteomes" id="UP001438707"/>
    </source>
</evidence>
<sequence length="828" mass="91741">MRHCFASQGSPTLLTRGEPPAISSIPGQKHQQSLGRPSPTCSSPRQAQHKWQSLRVQASAWEAVASPQGGLVRLFQQDAGGHLGGRKVLAEVKIHASVSQVWSVLTDYERLPEFVPNLESCEREPCRRVGRTRLRQRGCSQSLFWRLEAEAVLEVEEAETGGGQREIRFHLVEGDFKDFRGRWVVEPDSSVRNATDVATVLRYEVVLVPHWSIPSTIMSCVVKAGLPANLIAVAQQAEQLAAQRRQATPRFAAQALREPETPSLPFMPRMAQPSLESLPAKGPARGMLAELAPEPPTIRLSMPKGGGKAAKFSSVPSAEARSAYLGLTSVPIPASTQDPNGQIAARQRARESLRASYPAFGTPHVEGVSEVHLRRLDGPSTLHRRAVAVIKINASCAEVWDVLTDYERLPEFAPNLLISERIQPPPGAPRRITRLRQVAVKHMMYMTLHAEAEIDLVEKQHQEVQFRQVTGDFGLLQGKFMLQAEDHELRLPGAPDETLLRYAVEVQVPRDMRMLEPMLERMAFEDIPVNLAAMKQRVEDLRGSRLRQQRAADFEAQGDKDRAEYNRMRAHRPKPGEMMEHFDVLASELDRCFGKSCHIPSRAELRSLARTDLEKAIRAHGGPFAVAESMGWHTSVKAKKHQRGFWDRLENLQEQLDAFIAAELLQPGVVPRPAIITEAGRSDLVRGVERWGGYKEVANLLGYEMQQHENTPGSDKWRLHVSQVAAETGLSGRTGLFEAASKTYNPAGSLSAAALNSKVSTKTAAAMQKSQQVVSSPSEGESVRGDGGIAMPSGVQQPHAELDKPVSKARRKKEAPRPESIREEIDRW</sequence>
<dbReference type="PANTHER" id="PTHR34060">
    <property type="entry name" value="POLYKETIDE CYCLASE / DEHYDRASE AND LIPID TRANSPORT PROTEIN"/>
    <property type="match status" value="1"/>
</dbReference>
<dbReference type="Proteomes" id="UP001438707">
    <property type="component" value="Unassembled WGS sequence"/>
</dbReference>
<feature type="region of interest" description="Disordered" evidence="1">
    <location>
        <begin position="768"/>
        <end position="828"/>
    </location>
</feature>
<feature type="compositionally biased region" description="Basic and acidic residues" evidence="1">
    <location>
        <begin position="815"/>
        <end position="828"/>
    </location>
</feature>
<comment type="caution">
    <text evidence="3">The sequence shown here is derived from an EMBL/GenBank/DDBJ whole genome shotgun (WGS) entry which is preliminary data.</text>
</comment>
<dbReference type="InterPro" id="IPR023393">
    <property type="entry name" value="START-like_dom_sf"/>
</dbReference>
<dbReference type="PANTHER" id="PTHR34060:SF2">
    <property type="entry name" value="OS03G0837900 PROTEIN"/>
    <property type="match status" value="1"/>
</dbReference>
<feature type="domain" description="Coenzyme Q-binding protein COQ10 START" evidence="2">
    <location>
        <begin position="94"/>
        <end position="205"/>
    </location>
</feature>
<feature type="region of interest" description="Disordered" evidence="1">
    <location>
        <begin position="1"/>
        <end position="46"/>
    </location>
</feature>
<dbReference type="AlphaFoldDB" id="A0AAW1S6E2"/>
<reference evidence="3 4" key="1">
    <citation type="journal article" date="2024" name="Nat. Commun.">
        <title>Phylogenomics reveals the evolutionary origins of lichenization in chlorophyte algae.</title>
        <authorList>
            <person name="Puginier C."/>
            <person name="Libourel C."/>
            <person name="Otte J."/>
            <person name="Skaloud P."/>
            <person name="Haon M."/>
            <person name="Grisel S."/>
            <person name="Petersen M."/>
            <person name="Berrin J.G."/>
            <person name="Delaux P.M."/>
            <person name="Dal Grande F."/>
            <person name="Keller J."/>
        </authorList>
    </citation>
    <scope>NUCLEOTIDE SEQUENCE [LARGE SCALE GENOMIC DNA]</scope>
    <source>
        <strain evidence="3 4">SAG 2145</strain>
    </source>
</reference>
<feature type="compositionally biased region" description="Polar residues" evidence="1">
    <location>
        <begin position="768"/>
        <end position="779"/>
    </location>
</feature>
<protein>
    <recommendedName>
        <fullName evidence="2">Coenzyme Q-binding protein COQ10 START domain-containing protein</fullName>
    </recommendedName>
</protein>
<evidence type="ECO:0000256" key="1">
    <source>
        <dbReference type="SAM" id="MobiDB-lite"/>
    </source>
</evidence>
<dbReference type="Gene3D" id="3.30.530.20">
    <property type="match status" value="2"/>
</dbReference>
<dbReference type="Pfam" id="PF03364">
    <property type="entry name" value="Polyketide_cyc"/>
    <property type="match status" value="2"/>
</dbReference>